<name>A0AAE0SQ80_9BIVA</name>
<evidence type="ECO:0000256" key="1">
    <source>
        <dbReference type="SAM" id="SignalP"/>
    </source>
</evidence>
<dbReference type="Gene3D" id="3.10.100.10">
    <property type="entry name" value="Mannose-Binding Protein A, subunit A"/>
    <property type="match status" value="1"/>
</dbReference>
<reference evidence="3" key="3">
    <citation type="submission" date="2023-05" db="EMBL/GenBank/DDBJ databases">
        <authorList>
            <person name="Smith C.H."/>
        </authorList>
    </citation>
    <scope>NUCLEOTIDE SEQUENCE</scope>
    <source>
        <strain evidence="3">CHS0354</strain>
        <tissue evidence="3">Mantle</tissue>
    </source>
</reference>
<proteinExistence type="predicted"/>
<dbReference type="CDD" id="cd00037">
    <property type="entry name" value="CLECT"/>
    <property type="match status" value="1"/>
</dbReference>
<dbReference type="SMART" id="SM00034">
    <property type="entry name" value="CLECT"/>
    <property type="match status" value="1"/>
</dbReference>
<keyword evidence="4" id="KW-1185">Reference proteome</keyword>
<dbReference type="Proteomes" id="UP001195483">
    <property type="component" value="Unassembled WGS sequence"/>
</dbReference>
<evidence type="ECO:0000259" key="2">
    <source>
        <dbReference type="PROSITE" id="PS50041"/>
    </source>
</evidence>
<protein>
    <recommendedName>
        <fullName evidence="2">C-type lectin domain-containing protein</fullName>
    </recommendedName>
</protein>
<dbReference type="AlphaFoldDB" id="A0AAE0SQ80"/>
<feature type="signal peptide" evidence="1">
    <location>
        <begin position="1"/>
        <end position="20"/>
    </location>
</feature>
<gene>
    <name evidence="3" type="ORF">CHS0354_020617</name>
</gene>
<dbReference type="SUPFAM" id="SSF56436">
    <property type="entry name" value="C-type lectin-like"/>
    <property type="match status" value="1"/>
</dbReference>
<feature type="domain" description="C-type lectin" evidence="2">
    <location>
        <begin position="140"/>
        <end position="258"/>
    </location>
</feature>
<dbReference type="EMBL" id="JAEAOA010001255">
    <property type="protein sequence ID" value="KAK3596197.1"/>
    <property type="molecule type" value="Genomic_DNA"/>
</dbReference>
<reference evidence="3" key="2">
    <citation type="journal article" date="2021" name="Genome Biol. Evol.">
        <title>Developing a high-quality reference genome for a parasitic bivalve with doubly uniparental inheritance (Bivalvia: Unionida).</title>
        <authorList>
            <person name="Smith C.H."/>
        </authorList>
    </citation>
    <scope>NUCLEOTIDE SEQUENCE</scope>
    <source>
        <strain evidence="3">CHS0354</strain>
        <tissue evidence="3">Mantle</tissue>
    </source>
</reference>
<dbReference type="InterPro" id="IPR001304">
    <property type="entry name" value="C-type_lectin-like"/>
</dbReference>
<sequence length="261" mass="28459">MKLSCLLLIFLTNILLRLSAHDLIFGETFRWCVILAVLLAWLLASFQEIKSLSRFTAAADITTTTARTTTTIQLPAATSTTTTTQTVPTLSSSAADKTTTTAVTTTTVQLPAETSTTTTPRPFRCPSTYTLYSGPGINFCFRLSDDCLYWLDARASCQMEGADLASVDDESLMPFLKILEPYLSTASNCEEQFAYLGARIDATGAAIFINGVMIPKDSPIWIKDSQFKLNSCVAAIFDNGKLVLGNGLCDLSIRYVCQHLI</sequence>
<organism evidence="3 4">
    <name type="scientific">Potamilus streckersoni</name>
    <dbReference type="NCBI Taxonomy" id="2493646"/>
    <lineage>
        <taxon>Eukaryota</taxon>
        <taxon>Metazoa</taxon>
        <taxon>Spiralia</taxon>
        <taxon>Lophotrochozoa</taxon>
        <taxon>Mollusca</taxon>
        <taxon>Bivalvia</taxon>
        <taxon>Autobranchia</taxon>
        <taxon>Heteroconchia</taxon>
        <taxon>Palaeoheterodonta</taxon>
        <taxon>Unionida</taxon>
        <taxon>Unionoidea</taxon>
        <taxon>Unionidae</taxon>
        <taxon>Ambleminae</taxon>
        <taxon>Lampsilini</taxon>
        <taxon>Potamilus</taxon>
    </lineage>
</organism>
<accession>A0AAE0SQ80</accession>
<dbReference type="PROSITE" id="PS50041">
    <property type="entry name" value="C_TYPE_LECTIN_2"/>
    <property type="match status" value="1"/>
</dbReference>
<comment type="caution">
    <text evidence="3">The sequence shown here is derived from an EMBL/GenBank/DDBJ whole genome shotgun (WGS) entry which is preliminary data.</text>
</comment>
<dbReference type="InterPro" id="IPR016187">
    <property type="entry name" value="CTDL_fold"/>
</dbReference>
<reference evidence="3" key="1">
    <citation type="journal article" date="2021" name="Genome Biol. Evol.">
        <title>A High-Quality Reference Genome for a Parasitic Bivalve with Doubly Uniparental Inheritance (Bivalvia: Unionida).</title>
        <authorList>
            <person name="Smith C.H."/>
        </authorList>
    </citation>
    <scope>NUCLEOTIDE SEQUENCE</scope>
    <source>
        <strain evidence="3">CHS0354</strain>
    </source>
</reference>
<dbReference type="InterPro" id="IPR016186">
    <property type="entry name" value="C-type_lectin-like/link_sf"/>
</dbReference>
<feature type="chain" id="PRO_5042219630" description="C-type lectin domain-containing protein" evidence="1">
    <location>
        <begin position="21"/>
        <end position="261"/>
    </location>
</feature>
<evidence type="ECO:0000313" key="3">
    <source>
        <dbReference type="EMBL" id="KAK3596197.1"/>
    </source>
</evidence>
<evidence type="ECO:0000313" key="4">
    <source>
        <dbReference type="Proteomes" id="UP001195483"/>
    </source>
</evidence>
<keyword evidence="1" id="KW-0732">Signal</keyword>